<evidence type="ECO:0000256" key="2">
    <source>
        <dbReference type="ARBA" id="ARBA00022475"/>
    </source>
</evidence>
<comment type="subcellular location">
    <subcellularLocation>
        <location evidence="1">Cell membrane</location>
        <topology evidence="1">Multi-pass membrane protein</topology>
    </subcellularLocation>
</comment>
<name>A0ABX1ZTD8_9BACL</name>
<dbReference type="PANTHER" id="PTHR30294">
    <property type="entry name" value="MEMBRANE COMPONENT OF ABC TRANSPORTER YHHJ-RELATED"/>
    <property type="match status" value="1"/>
</dbReference>
<dbReference type="Proteomes" id="UP000618579">
    <property type="component" value="Unassembled WGS sequence"/>
</dbReference>
<keyword evidence="2" id="KW-1003">Cell membrane</keyword>
<evidence type="ECO:0000259" key="7">
    <source>
        <dbReference type="Pfam" id="PF12698"/>
    </source>
</evidence>
<dbReference type="EMBL" id="WHNZ01000061">
    <property type="protein sequence ID" value="NOV03327.1"/>
    <property type="molecule type" value="Genomic_DNA"/>
</dbReference>
<organism evidence="8 9">
    <name type="scientific">Paenibacillus planticolens</name>
    <dbReference type="NCBI Taxonomy" id="2654976"/>
    <lineage>
        <taxon>Bacteria</taxon>
        <taxon>Bacillati</taxon>
        <taxon>Bacillota</taxon>
        <taxon>Bacilli</taxon>
        <taxon>Bacillales</taxon>
        <taxon>Paenibacillaceae</taxon>
        <taxon>Paenibacillus</taxon>
    </lineage>
</organism>
<feature type="transmembrane region" description="Helical" evidence="6">
    <location>
        <begin position="202"/>
        <end position="225"/>
    </location>
</feature>
<dbReference type="PANTHER" id="PTHR30294:SF48">
    <property type="entry name" value="LINEARMYCIN RESISTANCE PERMEASE PROTEIN LNRM"/>
    <property type="match status" value="1"/>
</dbReference>
<sequence length="394" mass="42853">MQIWTIAKYEIVRMMRMRYVMLIQFAMPLLLIFILGSALSGAFKVEDRNIKPVKLDVVAADSGALKSAVDAFLHSPQLGNLIQATAVPSRDEAVKHLRAGDSEFALIIPSDFSARVLEGKEAEWEMILGNNYEQNLTAETVLRSFLDKVNLNQAVFISAGPEAAAELQKQGGADSIPASGASSHVRLGHLTASNSQYSAMQYYAASMLVMFLLYSGLSTAMGLQGEKDNHTLSRLNAMPVHEYKILLGKVLGNAFISICQAAIIVAGTVLFYHVDWGTSYGMLALVCFFVIVASMSLAVLVALIVKASKGISTVFQMIVLGMAFLSGGFTPLPDGLLSQLGNFTLNYWAMQSMYRIMLDSDLSVLGHHVFVLACISSGLLLVSFIVYRKAGYHE</sequence>
<reference evidence="8 9" key="1">
    <citation type="submission" date="2019-10" db="EMBL/GenBank/DDBJ databases">
        <title>Description of Paenibacillus pedi sp. nov.</title>
        <authorList>
            <person name="Carlier A."/>
            <person name="Qi S."/>
        </authorList>
    </citation>
    <scope>NUCLEOTIDE SEQUENCE [LARGE SCALE GENOMIC DNA]</scope>
    <source>
        <strain evidence="8 9">LMG 31457</strain>
    </source>
</reference>
<evidence type="ECO:0000256" key="3">
    <source>
        <dbReference type="ARBA" id="ARBA00022692"/>
    </source>
</evidence>
<feature type="transmembrane region" description="Helical" evidence="6">
    <location>
        <begin position="365"/>
        <end position="387"/>
    </location>
</feature>
<evidence type="ECO:0000313" key="9">
    <source>
        <dbReference type="Proteomes" id="UP000618579"/>
    </source>
</evidence>
<feature type="domain" description="ABC-2 type transporter transmembrane" evidence="7">
    <location>
        <begin position="21"/>
        <end position="385"/>
    </location>
</feature>
<keyword evidence="5 6" id="KW-0472">Membrane</keyword>
<evidence type="ECO:0000256" key="6">
    <source>
        <dbReference type="SAM" id="Phobius"/>
    </source>
</evidence>
<dbReference type="Pfam" id="PF12698">
    <property type="entry name" value="ABC2_membrane_3"/>
    <property type="match status" value="1"/>
</dbReference>
<evidence type="ECO:0000313" key="8">
    <source>
        <dbReference type="EMBL" id="NOV03327.1"/>
    </source>
</evidence>
<feature type="transmembrane region" description="Helical" evidence="6">
    <location>
        <begin position="246"/>
        <end position="274"/>
    </location>
</feature>
<dbReference type="InterPro" id="IPR051449">
    <property type="entry name" value="ABC-2_transporter_component"/>
</dbReference>
<feature type="transmembrane region" description="Helical" evidence="6">
    <location>
        <begin position="314"/>
        <end position="332"/>
    </location>
</feature>
<proteinExistence type="predicted"/>
<evidence type="ECO:0000256" key="4">
    <source>
        <dbReference type="ARBA" id="ARBA00022989"/>
    </source>
</evidence>
<evidence type="ECO:0000256" key="5">
    <source>
        <dbReference type="ARBA" id="ARBA00023136"/>
    </source>
</evidence>
<keyword evidence="9" id="KW-1185">Reference proteome</keyword>
<keyword evidence="4 6" id="KW-1133">Transmembrane helix</keyword>
<keyword evidence="3 6" id="KW-0812">Transmembrane</keyword>
<gene>
    <name evidence="8" type="ORF">GC097_25315</name>
</gene>
<dbReference type="RefSeq" id="WP_171686122.1">
    <property type="nucleotide sequence ID" value="NZ_WHNZ01000061.1"/>
</dbReference>
<protein>
    <submittedName>
        <fullName evidence="8">ABC transporter permease subunit</fullName>
    </submittedName>
</protein>
<feature type="transmembrane region" description="Helical" evidence="6">
    <location>
        <begin position="280"/>
        <end position="305"/>
    </location>
</feature>
<comment type="caution">
    <text evidence="8">The sequence shown here is derived from an EMBL/GenBank/DDBJ whole genome shotgun (WGS) entry which is preliminary data.</text>
</comment>
<accession>A0ABX1ZTD8</accession>
<dbReference type="InterPro" id="IPR013525">
    <property type="entry name" value="ABC2_TM"/>
</dbReference>
<evidence type="ECO:0000256" key="1">
    <source>
        <dbReference type="ARBA" id="ARBA00004651"/>
    </source>
</evidence>
<dbReference type="Gene3D" id="3.40.1710.10">
    <property type="entry name" value="abc type-2 transporter like domain"/>
    <property type="match status" value="1"/>
</dbReference>